<dbReference type="EMBL" id="VSSQ01067069">
    <property type="protein sequence ID" value="MPN19505.1"/>
    <property type="molecule type" value="Genomic_DNA"/>
</dbReference>
<gene>
    <name evidence="1" type="ORF">SDC9_166876</name>
</gene>
<reference evidence="1" key="1">
    <citation type="submission" date="2019-08" db="EMBL/GenBank/DDBJ databases">
        <authorList>
            <person name="Kucharzyk K."/>
            <person name="Murdoch R.W."/>
            <person name="Higgins S."/>
            <person name="Loffler F."/>
        </authorList>
    </citation>
    <scope>NUCLEOTIDE SEQUENCE</scope>
</reference>
<organism evidence="1">
    <name type="scientific">bioreactor metagenome</name>
    <dbReference type="NCBI Taxonomy" id="1076179"/>
    <lineage>
        <taxon>unclassified sequences</taxon>
        <taxon>metagenomes</taxon>
        <taxon>ecological metagenomes</taxon>
    </lineage>
</organism>
<evidence type="ECO:0000313" key="1">
    <source>
        <dbReference type="EMBL" id="MPN19505.1"/>
    </source>
</evidence>
<proteinExistence type="predicted"/>
<name>A0A645FYK3_9ZZZZ</name>
<protein>
    <submittedName>
        <fullName evidence="1">Uncharacterized protein</fullName>
    </submittedName>
</protein>
<dbReference type="AlphaFoldDB" id="A0A645FYK3"/>
<sequence length="109" mass="12735">MVPVKAGPFQSPAAALAGNLRKPDENRLAVPLAAMLRQHKQVLQIDARLAQKRGKVMEVQRKPNFFPVFENKECLRRPFDKQPVVQRLLRRNNEIEHMLIFRQRADKRQ</sequence>
<accession>A0A645FYK3</accession>
<comment type="caution">
    <text evidence="1">The sequence shown here is derived from an EMBL/GenBank/DDBJ whole genome shotgun (WGS) entry which is preliminary data.</text>
</comment>